<dbReference type="SUPFAM" id="SSF50022">
    <property type="entry name" value="ISP domain"/>
    <property type="match status" value="1"/>
</dbReference>
<dbReference type="GO" id="GO:0016020">
    <property type="term" value="C:membrane"/>
    <property type="evidence" value="ECO:0007669"/>
    <property type="project" value="InterPro"/>
</dbReference>
<dbReference type="EMBL" id="LXMD01000001">
    <property type="protein sequence ID" value="OCG76545.1"/>
    <property type="molecule type" value="Genomic_DNA"/>
</dbReference>
<evidence type="ECO:0000256" key="1">
    <source>
        <dbReference type="ARBA" id="ARBA00022714"/>
    </source>
</evidence>
<dbReference type="Gene3D" id="3.50.50.60">
    <property type="entry name" value="FAD/NAD(P)-binding domain"/>
    <property type="match status" value="1"/>
</dbReference>
<dbReference type="GO" id="GO:0016705">
    <property type="term" value="F:oxidoreductase activity, acting on paired donors, with incorporation or reduction of molecular oxygen"/>
    <property type="evidence" value="ECO:0007669"/>
    <property type="project" value="UniProtKB-ARBA"/>
</dbReference>
<dbReference type="AlphaFoldDB" id="A0A1B9NIY7"/>
<protein>
    <submittedName>
        <fullName evidence="6">Uncharacterized protein</fullName>
    </submittedName>
</protein>
<dbReference type="SUPFAM" id="SSF51905">
    <property type="entry name" value="FAD/NAD(P)-binding domain"/>
    <property type="match status" value="1"/>
</dbReference>
<dbReference type="OrthoDB" id="9767869at2"/>
<dbReference type="GO" id="GO:0004497">
    <property type="term" value="F:monooxygenase activity"/>
    <property type="evidence" value="ECO:0007669"/>
    <property type="project" value="UniProtKB-ARBA"/>
</dbReference>
<dbReference type="PROSITE" id="PS51296">
    <property type="entry name" value="RIESKE"/>
    <property type="match status" value="1"/>
</dbReference>
<keyword evidence="7" id="KW-1185">Reference proteome</keyword>
<dbReference type="PANTHER" id="PTHR13847:SF274">
    <property type="entry name" value="RIESKE 2FE-2S IRON-SULFUR PROTEIN YHFW-RELATED"/>
    <property type="match status" value="1"/>
</dbReference>
<dbReference type="InterPro" id="IPR006076">
    <property type="entry name" value="FAD-dep_OxRdtase"/>
</dbReference>
<gene>
    <name evidence="6" type="ORF">A7J15_11210</name>
</gene>
<name>A0A1B9NIY7_9MICO</name>
<dbReference type="InterPro" id="IPR036922">
    <property type="entry name" value="Rieske_2Fe-2S_sf"/>
</dbReference>
<evidence type="ECO:0000256" key="2">
    <source>
        <dbReference type="ARBA" id="ARBA00022723"/>
    </source>
</evidence>
<organism evidence="6 7">
    <name type="scientific">Microbacterium sediminis</name>
    <dbReference type="NCBI Taxonomy" id="904291"/>
    <lineage>
        <taxon>Bacteria</taxon>
        <taxon>Bacillati</taxon>
        <taxon>Actinomycetota</taxon>
        <taxon>Actinomycetes</taxon>
        <taxon>Micrococcales</taxon>
        <taxon>Microbacteriaceae</taxon>
        <taxon>Microbacterium</taxon>
    </lineage>
</organism>
<evidence type="ECO:0000313" key="6">
    <source>
        <dbReference type="EMBL" id="OCG76545.1"/>
    </source>
</evidence>
<dbReference type="PRINTS" id="PR00162">
    <property type="entry name" value="RIESKE"/>
</dbReference>
<evidence type="ECO:0000256" key="4">
    <source>
        <dbReference type="ARBA" id="ARBA00023014"/>
    </source>
</evidence>
<keyword evidence="3" id="KW-0408">Iron</keyword>
<dbReference type="InterPro" id="IPR005805">
    <property type="entry name" value="Rieske_Fe-S_prot_C"/>
</dbReference>
<keyword evidence="5" id="KW-1015">Disulfide bond</keyword>
<dbReference type="InterPro" id="IPR036188">
    <property type="entry name" value="FAD/NAD-bd_sf"/>
</dbReference>
<dbReference type="Gene3D" id="3.30.9.10">
    <property type="entry name" value="D-Amino Acid Oxidase, subunit A, domain 2"/>
    <property type="match status" value="1"/>
</dbReference>
<evidence type="ECO:0000256" key="5">
    <source>
        <dbReference type="ARBA" id="ARBA00023157"/>
    </source>
</evidence>
<keyword evidence="1" id="KW-0001">2Fe-2S</keyword>
<evidence type="ECO:0000313" key="7">
    <source>
        <dbReference type="Proteomes" id="UP000093355"/>
    </source>
</evidence>
<dbReference type="GO" id="GO:0046872">
    <property type="term" value="F:metal ion binding"/>
    <property type="evidence" value="ECO:0007669"/>
    <property type="project" value="UniProtKB-KW"/>
</dbReference>
<accession>A0A1B9NIY7</accession>
<dbReference type="InterPro" id="IPR017941">
    <property type="entry name" value="Rieske_2Fe-2S"/>
</dbReference>
<comment type="caution">
    <text evidence="6">The sequence shown here is derived from an EMBL/GenBank/DDBJ whole genome shotgun (WGS) entry which is preliminary data.</text>
</comment>
<dbReference type="Pfam" id="PF01266">
    <property type="entry name" value="DAO"/>
    <property type="match status" value="1"/>
</dbReference>
<dbReference type="Pfam" id="PF00355">
    <property type="entry name" value="Rieske"/>
    <property type="match status" value="1"/>
</dbReference>
<dbReference type="RefSeq" id="WP_067027995.1">
    <property type="nucleotide sequence ID" value="NZ_CP038256.1"/>
</dbReference>
<dbReference type="Gene3D" id="2.102.10.10">
    <property type="entry name" value="Rieske [2Fe-2S] iron-sulphur domain"/>
    <property type="match status" value="1"/>
</dbReference>
<evidence type="ECO:0000256" key="3">
    <source>
        <dbReference type="ARBA" id="ARBA00023004"/>
    </source>
</evidence>
<dbReference type="STRING" id="904291.A7J15_11210"/>
<reference evidence="6 7" key="1">
    <citation type="submission" date="2016-05" db="EMBL/GenBank/DDBJ databases">
        <authorList>
            <person name="Lavstsen T."/>
            <person name="Jespersen J.S."/>
        </authorList>
    </citation>
    <scope>NUCLEOTIDE SEQUENCE [LARGE SCALE GENOMIC DNA]</scope>
    <source>
        <strain evidence="6 7">YLB-01</strain>
    </source>
</reference>
<keyword evidence="2" id="KW-0479">Metal-binding</keyword>
<sequence length="495" mass="53257">MSDARSLWHATAPPIPVDAEPPRESEVVVAGGGLAGIATALALAERGRRVVVLEAERLGARTTGGTTGKLSLLQGTVYGTIRQHAGDEVLRAYRAGNAAAQEWMRERLAGAPGAIERRDAVTYATTDDGVEALEREAEALDAAGVEAERHVAERLGLPFEVAAALRLPDQDQLHPILALAALTARLRRAGGIVVERCRVRDAEVDDDGVRVRTDRGEIRAHRLVLATGTPILDRGRMSSRLSVSREFAAAYRLPDAVRPPRAMHLSVDPVPRSLRSARGLDGEPVLVVAGDPFTPGRDDDTRERLDALDRWVTEIYPRAWRITWWAAQDYRTTSALPHAGPVPGTDERILAATGFAKWGMTNAVASGLAIAGVLDDDEPDWAARLREHRIGLRDVVDAVGLNASVAGNLVRGWVAPDDDGAEARVERRDGDMVAEARVNGRICAVSAVCTHLGGIVRWNTAERTWDCPLHGSRFAPDGRVIEGPATDDLAPATSH</sequence>
<dbReference type="GO" id="GO:0051537">
    <property type="term" value="F:2 iron, 2 sulfur cluster binding"/>
    <property type="evidence" value="ECO:0007669"/>
    <property type="project" value="UniProtKB-KW"/>
</dbReference>
<dbReference type="PANTHER" id="PTHR13847">
    <property type="entry name" value="SARCOSINE DEHYDROGENASE-RELATED"/>
    <property type="match status" value="1"/>
</dbReference>
<dbReference type="GO" id="GO:0005737">
    <property type="term" value="C:cytoplasm"/>
    <property type="evidence" value="ECO:0007669"/>
    <property type="project" value="TreeGrafter"/>
</dbReference>
<proteinExistence type="predicted"/>
<dbReference type="Proteomes" id="UP000093355">
    <property type="component" value="Unassembled WGS sequence"/>
</dbReference>
<keyword evidence="4" id="KW-0411">Iron-sulfur</keyword>